<reference evidence="2 3" key="1">
    <citation type="submission" date="2019-08" db="EMBL/GenBank/DDBJ databases">
        <authorList>
            <person name="Luo N."/>
        </authorList>
    </citation>
    <scope>NUCLEOTIDE SEQUENCE [LARGE SCALE GENOMIC DNA]</scope>
    <source>
        <strain evidence="2 3">NCIMB 9442</strain>
    </source>
</reference>
<feature type="region of interest" description="Disordered" evidence="1">
    <location>
        <begin position="221"/>
        <end position="241"/>
    </location>
</feature>
<dbReference type="SUPFAM" id="SSF69255">
    <property type="entry name" value="gp5 N-terminal domain-like"/>
    <property type="match status" value="1"/>
</dbReference>
<evidence type="ECO:0000313" key="3">
    <source>
        <dbReference type="Proteomes" id="UP001194469"/>
    </source>
</evidence>
<protein>
    <submittedName>
        <fullName evidence="2">Baseplate assembly protein</fullName>
    </submittedName>
</protein>
<sequence>MAGGNGGANSANLLQLIRRAVELCMPDLRHYYRVTRKARVVAAYASDGAYYADVQPLRNDETDDPAEPVVPRVELPVLWGGPDRGVVCPPVVGTLCDLSYYDGDPNYPRISNIRWQGHGAPLAAVGEFVIQLEKGVEIRIDTGRRIVSTTPADWLVQVGGNATVEAGGCIIQKAPEIIQRGNVTGEGHDGGKGTVSEHADRTITGSLTINGPVAIKGGLSVDGDSTVSGNSHAGSRSGGSI</sequence>
<organism evidence="2 3">
    <name type="scientific">Nitratidesulfovibrio oxamicus</name>
    <dbReference type="NCBI Taxonomy" id="32016"/>
    <lineage>
        <taxon>Bacteria</taxon>
        <taxon>Pseudomonadati</taxon>
        <taxon>Thermodesulfobacteriota</taxon>
        <taxon>Desulfovibrionia</taxon>
        <taxon>Desulfovibrionales</taxon>
        <taxon>Desulfovibrionaceae</taxon>
        <taxon>Nitratidesulfovibrio</taxon>
    </lineage>
</organism>
<proteinExistence type="predicted"/>
<name>A0ABS0J5Y2_9BACT</name>
<dbReference type="RefSeq" id="WP_196609907.1">
    <property type="nucleotide sequence ID" value="NZ_VRYY01000390.1"/>
</dbReference>
<evidence type="ECO:0000256" key="1">
    <source>
        <dbReference type="SAM" id="MobiDB-lite"/>
    </source>
</evidence>
<feature type="compositionally biased region" description="Polar residues" evidence="1">
    <location>
        <begin position="223"/>
        <end position="235"/>
    </location>
</feature>
<comment type="caution">
    <text evidence="2">The sequence shown here is derived from an EMBL/GenBank/DDBJ whole genome shotgun (WGS) entry which is preliminary data.</text>
</comment>
<gene>
    <name evidence="2" type="ORF">FVW20_12705</name>
</gene>
<evidence type="ECO:0000313" key="2">
    <source>
        <dbReference type="EMBL" id="MBG3877848.1"/>
    </source>
</evidence>
<keyword evidence="3" id="KW-1185">Reference proteome</keyword>
<dbReference type="Proteomes" id="UP001194469">
    <property type="component" value="Unassembled WGS sequence"/>
</dbReference>
<dbReference type="EMBL" id="VRYY01000390">
    <property type="protein sequence ID" value="MBG3877848.1"/>
    <property type="molecule type" value="Genomic_DNA"/>
</dbReference>
<accession>A0ABS0J5Y2</accession>